<evidence type="ECO:0000256" key="5">
    <source>
        <dbReference type="ARBA" id="ARBA00023136"/>
    </source>
</evidence>
<protein>
    <submittedName>
        <fullName evidence="8">Type II secretion system F family protein</fullName>
    </submittedName>
</protein>
<keyword evidence="4 6" id="KW-1133">Transmembrane helix</keyword>
<accession>A0ABU6J2B7</accession>
<comment type="caution">
    <text evidence="8">The sequence shown here is derived from an EMBL/GenBank/DDBJ whole genome shotgun (WGS) entry which is preliminary data.</text>
</comment>
<evidence type="ECO:0000256" key="6">
    <source>
        <dbReference type="SAM" id="Phobius"/>
    </source>
</evidence>
<feature type="transmembrane region" description="Helical" evidence="6">
    <location>
        <begin position="99"/>
        <end position="123"/>
    </location>
</feature>
<sequence>MLNPSTLILAVVFLAVFAGCLMMSRLISDGRLRRRVRAMAAAADPENAPGASEWVARIARISGPLARLSAPVRQEKISALRARFVQAGYRGEHAPTIYFALKVLLAVALPALAWASLAVAGAGLKTGTLLAALCAAAAVGYLVPNLVLKALIARRRREIFENLPNALDLMTVCVEAGLNTDMAIGRIAAEMAEASPVLSSELQLVTLELRAGSSKELALRNLSVRSGVNEVDSLVTMLIQAEQFGTSIGDSLRVHADHLRTRRRQQAEERAAKIALKLLMPLIFCIFPALILIMVGPSFLQITRVLMPSLAAQ</sequence>
<evidence type="ECO:0000313" key="8">
    <source>
        <dbReference type="EMBL" id="MEC4717776.1"/>
    </source>
</evidence>
<feature type="domain" description="Type II secretion system protein GspF" evidence="7">
    <location>
        <begin position="167"/>
        <end position="295"/>
    </location>
</feature>
<keyword evidence="5 6" id="KW-0472">Membrane</keyword>
<gene>
    <name evidence="8" type="ORF">RY831_01310</name>
</gene>
<keyword evidence="9" id="KW-1185">Reference proteome</keyword>
<dbReference type="EMBL" id="JAWIIV010000001">
    <property type="protein sequence ID" value="MEC4717776.1"/>
    <property type="molecule type" value="Genomic_DNA"/>
</dbReference>
<dbReference type="Pfam" id="PF00482">
    <property type="entry name" value="T2SSF"/>
    <property type="match status" value="1"/>
</dbReference>
<evidence type="ECO:0000256" key="4">
    <source>
        <dbReference type="ARBA" id="ARBA00022989"/>
    </source>
</evidence>
<keyword evidence="3 6" id="KW-0812">Transmembrane</keyword>
<name>A0ABU6J2B7_9BURK</name>
<feature type="transmembrane region" description="Helical" evidence="6">
    <location>
        <begin position="6"/>
        <end position="27"/>
    </location>
</feature>
<evidence type="ECO:0000259" key="7">
    <source>
        <dbReference type="Pfam" id="PF00482"/>
    </source>
</evidence>
<evidence type="ECO:0000256" key="1">
    <source>
        <dbReference type="ARBA" id="ARBA00004651"/>
    </source>
</evidence>
<comment type="subcellular location">
    <subcellularLocation>
        <location evidence="1">Cell membrane</location>
        <topology evidence="1">Multi-pass membrane protein</topology>
    </subcellularLocation>
</comment>
<evidence type="ECO:0000256" key="2">
    <source>
        <dbReference type="ARBA" id="ARBA00022475"/>
    </source>
</evidence>
<dbReference type="InterPro" id="IPR018076">
    <property type="entry name" value="T2SS_GspF_dom"/>
</dbReference>
<evidence type="ECO:0000313" key="9">
    <source>
        <dbReference type="Proteomes" id="UP001352263"/>
    </source>
</evidence>
<dbReference type="PANTHER" id="PTHR35007:SF2">
    <property type="entry name" value="PILUS ASSEMBLE PROTEIN"/>
    <property type="match status" value="1"/>
</dbReference>
<dbReference type="RefSeq" id="WP_326504524.1">
    <property type="nucleotide sequence ID" value="NZ_JAWIIV010000001.1"/>
</dbReference>
<evidence type="ECO:0000256" key="3">
    <source>
        <dbReference type="ARBA" id="ARBA00022692"/>
    </source>
</evidence>
<organism evidence="8 9">
    <name type="scientific">Noviherbaspirillum album</name>
    <dbReference type="NCBI Taxonomy" id="3080276"/>
    <lineage>
        <taxon>Bacteria</taxon>
        <taxon>Pseudomonadati</taxon>
        <taxon>Pseudomonadota</taxon>
        <taxon>Betaproteobacteria</taxon>
        <taxon>Burkholderiales</taxon>
        <taxon>Oxalobacteraceae</taxon>
        <taxon>Noviherbaspirillum</taxon>
    </lineage>
</organism>
<reference evidence="8 9" key="1">
    <citation type="submission" date="2023-10" db="EMBL/GenBank/DDBJ databases">
        <title>Noviherbaspirillum sp. CPCC 100848 genome assembly.</title>
        <authorList>
            <person name="Li X.Y."/>
            <person name="Fang X.M."/>
        </authorList>
    </citation>
    <scope>NUCLEOTIDE SEQUENCE [LARGE SCALE GENOMIC DNA]</scope>
    <source>
        <strain evidence="8 9">CPCC 100848</strain>
    </source>
</reference>
<feature type="transmembrane region" description="Helical" evidence="6">
    <location>
        <begin position="129"/>
        <end position="148"/>
    </location>
</feature>
<proteinExistence type="predicted"/>
<dbReference type="Proteomes" id="UP001352263">
    <property type="component" value="Unassembled WGS sequence"/>
</dbReference>
<dbReference type="PANTHER" id="PTHR35007">
    <property type="entry name" value="INTEGRAL MEMBRANE PROTEIN-RELATED"/>
    <property type="match status" value="1"/>
</dbReference>
<feature type="transmembrane region" description="Helical" evidence="6">
    <location>
        <begin position="278"/>
        <end position="300"/>
    </location>
</feature>
<keyword evidence="2" id="KW-1003">Cell membrane</keyword>